<keyword evidence="2" id="KW-1185">Reference proteome</keyword>
<sequence>MKISIKLNGGKKIFASGNQDIQENHSDEEVVGVVQDASVWVCKPFDAVEVWPAEDSLEHVGDDEIGQISFAVCLVQSDKGLQKANDHHGQQEEENQRLLHHGVDHDDHDAEESVEVAKEEHANPYEGSGHGKEPLRGDVVCVCIPWVQTVDGHYAECVGDKDDGVKSVVESARELDVAGAKVVEPLDFVERKAEGEGVKE</sequence>
<dbReference type="Proteomes" id="UP000186136">
    <property type="component" value="Unassembled WGS sequence"/>
</dbReference>
<evidence type="ECO:0000313" key="2">
    <source>
        <dbReference type="Proteomes" id="UP000186136"/>
    </source>
</evidence>
<protein>
    <submittedName>
        <fullName evidence="1">Uncharacterized protein</fullName>
    </submittedName>
</protein>
<dbReference type="AlphaFoldDB" id="A0A1Q2YJK1"/>
<organism evidence="1 2">
    <name type="scientific">Pichia membranifaciens</name>
    <dbReference type="NCBI Taxonomy" id="4926"/>
    <lineage>
        <taxon>Eukaryota</taxon>
        <taxon>Fungi</taxon>
        <taxon>Dikarya</taxon>
        <taxon>Ascomycota</taxon>
        <taxon>Saccharomycotina</taxon>
        <taxon>Pichiomycetes</taxon>
        <taxon>Pichiales</taxon>
        <taxon>Pichiaceae</taxon>
        <taxon>Pichia</taxon>
    </lineage>
</organism>
<proteinExistence type="predicted"/>
<name>A0A1Q2YJK1_9ASCO</name>
<reference evidence="1 2" key="1">
    <citation type="submission" date="2016-08" db="EMBL/GenBank/DDBJ databases">
        <title>Whole genome shotgun sequence of Pichia membranifaciens KS47-1.</title>
        <authorList>
            <person name="Konishi M."/>
            <person name="Ishida M."/>
            <person name="Arakawa T."/>
            <person name="Kato Y."/>
            <person name="Horiuchi J."/>
        </authorList>
    </citation>
    <scope>NUCLEOTIDE SEQUENCE [LARGE SCALE GENOMIC DNA]</scope>
    <source>
        <strain evidence="1 2">KS47-1</strain>
    </source>
</reference>
<accession>A0A1Q2YJK1</accession>
<gene>
    <name evidence="1" type="ORF">PMKS-003224</name>
</gene>
<dbReference type="EMBL" id="BDGI01000134">
    <property type="protein sequence ID" value="GAV29722.1"/>
    <property type="molecule type" value="Genomic_DNA"/>
</dbReference>
<evidence type="ECO:0000313" key="1">
    <source>
        <dbReference type="EMBL" id="GAV29722.1"/>
    </source>
</evidence>
<comment type="caution">
    <text evidence="1">The sequence shown here is derived from an EMBL/GenBank/DDBJ whole genome shotgun (WGS) entry which is preliminary data.</text>
</comment>